<dbReference type="PATRIC" id="fig|1462.6.peg.2535"/>
<sequence>MPMRTPSNEYWERRARQRMASYQREAEATIRTITRAYDKAIRDIQDEIVRIFNRFAKDGQMTPEEARRLLNEPMNRSEWEEIKAKIAEIEDPKNRRQLLNRLNAPAYRARITRLQALKEQIYLQCKIIADAEIRASTEGYIGTINEAYYRTMFDIQRGLGVGFEFATMPIQTVETILKNPWSGEHFSSRIWSNTDELARQLNQVITAGFMSGIGVRKMIQEIEERFNVGKHAAARLVRTETTYMANAAEIESYKEAEIEKYIFVATLDLRTSPQCRAHDRKVYNVKDAVPGKNMPPLHPYCRSTTRAYFGPETLQNIQRRARDPVTGKTYLVPADMSYEQWRKNIEEKHSQDRIVALDKQILNKVADYKQYERYKEVLGDDAPKSFESFQNLKYGDSEAWSLVKLDYSRRNRLISNPELKLPNAENATAADEKFTKYLFNPDNKKGWAKGVAFTSRLGYNADNWKELQQEIIKRAAIYPATQKGKNNFGELYEQKMILYGKNRRPANVIVGWIVNENTTRMTSTYIKEVKGNND</sequence>
<accession>A0A0D8BQM0</accession>
<evidence type="ECO:0000259" key="2">
    <source>
        <dbReference type="Pfam" id="PF21814"/>
    </source>
</evidence>
<name>A0A0D8BQM0_GEOKU</name>
<dbReference type="AlphaFoldDB" id="A0A0D8BQM0"/>
<evidence type="ECO:0000313" key="4">
    <source>
        <dbReference type="Proteomes" id="UP000032522"/>
    </source>
</evidence>
<feature type="domain" description="Phage head morphogenesis" evidence="1">
    <location>
        <begin position="201"/>
        <end position="305"/>
    </location>
</feature>
<reference evidence="3 4" key="1">
    <citation type="submission" date="2015-01" db="EMBL/GenBank/DDBJ databases">
        <authorList>
            <person name="Filippidou S."/>
            <person name="Jeanneret N."/>
            <person name="Russel-Delif L."/>
            <person name="Junier T."/>
            <person name="Wunderlin T."/>
            <person name="Molina V."/>
            <person name="Johnson S.L."/>
            <person name="Davenport K.W."/>
            <person name="Chain P.S."/>
            <person name="Dorador C."/>
            <person name="Junier P."/>
        </authorList>
    </citation>
    <scope>NUCLEOTIDE SEQUENCE [LARGE SCALE GENOMIC DNA]</scope>
    <source>
        <strain evidence="3 4">Et7/4</strain>
    </source>
</reference>
<dbReference type="InterPro" id="IPR006528">
    <property type="entry name" value="Phage_head_morphogenesis_dom"/>
</dbReference>
<dbReference type="Pfam" id="PF21814">
    <property type="entry name" value="DUF6883"/>
    <property type="match status" value="1"/>
</dbReference>
<dbReference type="EMBL" id="JYBP01000003">
    <property type="protein sequence ID" value="KJE26415.1"/>
    <property type="molecule type" value="Genomic_DNA"/>
</dbReference>
<dbReference type="OrthoDB" id="9765386at2"/>
<dbReference type="Proteomes" id="UP000032522">
    <property type="component" value="Unassembled WGS sequence"/>
</dbReference>
<dbReference type="InterPro" id="IPR049250">
    <property type="entry name" value="DUF6883"/>
</dbReference>
<protein>
    <submittedName>
        <fullName evidence="3">Phage head morphogenesis, SPP1 gp7 family domain protein</fullName>
    </submittedName>
</protein>
<comment type="caution">
    <text evidence="3">The sequence shown here is derived from an EMBL/GenBank/DDBJ whole genome shotgun (WGS) entry which is preliminary data.</text>
</comment>
<proteinExistence type="predicted"/>
<dbReference type="Pfam" id="PF04233">
    <property type="entry name" value="Phage_Mu_F"/>
    <property type="match status" value="1"/>
</dbReference>
<feature type="domain" description="DUF6883" evidence="2">
    <location>
        <begin position="420"/>
        <end position="527"/>
    </location>
</feature>
<organism evidence="3 4">
    <name type="scientific">Geobacillus kaustophilus</name>
    <dbReference type="NCBI Taxonomy" id="1462"/>
    <lineage>
        <taxon>Bacteria</taxon>
        <taxon>Bacillati</taxon>
        <taxon>Bacillota</taxon>
        <taxon>Bacilli</taxon>
        <taxon>Bacillales</taxon>
        <taxon>Anoxybacillaceae</taxon>
        <taxon>Geobacillus</taxon>
        <taxon>Geobacillus thermoleovorans group</taxon>
    </lineage>
</organism>
<gene>
    <name evidence="3" type="ORF">LG52_2265</name>
</gene>
<evidence type="ECO:0000259" key="1">
    <source>
        <dbReference type="Pfam" id="PF04233"/>
    </source>
</evidence>
<dbReference type="NCBIfam" id="TIGR01641">
    <property type="entry name" value="phageSPP1_gp7"/>
    <property type="match status" value="1"/>
</dbReference>
<evidence type="ECO:0000313" key="3">
    <source>
        <dbReference type="EMBL" id="KJE26415.1"/>
    </source>
</evidence>